<keyword evidence="1" id="KW-0812">Transmembrane</keyword>
<dbReference type="SUPFAM" id="SSF50346">
    <property type="entry name" value="PRC-barrel domain"/>
    <property type="match status" value="1"/>
</dbReference>
<name>A0A4P6V2W6_9HYPH</name>
<dbReference type="EMBL" id="CP036532">
    <property type="protein sequence ID" value="QBK31545.1"/>
    <property type="molecule type" value="Genomic_DNA"/>
</dbReference>
<gene>
    <name evidence="2" type="ORF">E0E05_13565</name>
</gene>
<dbReference type="InterPro" id="IPR011033">
    <property type="entry name" value="PRC_barrel-like_sf"/>
</dbReference>
<dbReference type="OrthoDB" id="8115824at2"/>
<accession>A0A4P6V2W6</accession>
<keyword evidence="1" id="KW-0472">Membrane</keyword>
<dbReference type="AlphaFoldDB" id="A0A4P6V2W6"/>
<keyword evidence="1" id="KW-1133">Transmembrane helix</keyword>
<organism evidence="2 3">
    <name type="scientific">Roseitalea porphyridii</name>
    <dbReference type="NCBI Taxonomy" id="1852022"/>
    <lineage>
        <taxon>Bacteria</taxon>
        <taxon>Pseudomonadati</taxon>
        <taxon>Pseudomonadota</taxon>
        <taxon>Alphaproteobacteria</taxon>
        <taxon>Hyphomicrobiales</taxon>
        <taxon>Ahrensiaceae</taxon>
        <taxon>Roseitalea</taxon>
    </lineage>
</organism>
<sequence>MRHDNAASTRPLTAIAAADDRRHAGRIAIILFAQFAMLVALMWVVLGVVMAHADDRSGRVLAYAEPNQERFAAPFEGQRGLETAYADEIGHPLNDAWMGLNVVTADGRIAGYVSDAFIGPDGTVDEIIVTPADGAVLGHPVYVPAGQVTYRGLDVQITATLAQLARYEPVTDDLAGFAQ</sequence>
<protein>
    <recommendedName>
        <fullName evidence="4">PRC-barrel domain containing protein</fullName>
    </recommendedName>
</protein>
<dbReference type="RefSeq" id="WP_131617205.1">
    <property type="nucleotide sequence ID" value="NZ_CP036532.1"/>
</dbReference>
<keyword evidence="3" id="KW-1185">Reference proteome</keyword>
<dbReference type="KEGG" id="rpod:E0E05_13565"/>
<evidence type="ECO:0000313" key="3">
    <source>
        <dbReference type="Proteomes" id="UP000293719"/>
    </source>
</evidence>
<dbReference type="Proteomes" id="UP000293719">
    <property type="component" value="Chromosome"/>
</dbReference>
<proteinExistence type="predicted"/>
<dbReference type="GeneID" id="90768332"/>
<evidence type="ECO:0000313" key="2">
    <source>
        <dbReference type="EMBL" id="QBK31545.1"/>
    </source>
</evidence>
<feature type="transmembrane region" description="Helical" evidence="1">
    <location>
        <begin position="27"/>
        <end position="49"/>
    </location>
</feature>
<evidence type="ECO:0008006" key="4">
    <source>
        <dbReference type="Google" id="ProtNLM"/>
    </source>
</evidence>
<evidence type="ECO:0000256" key="1">
    <source>
        <dbReference type="SAM" id="Phobius"/>
    </source>
</evidence>
<reference evidence="2 3" key="1">
    <citation type="journal article" date="2017" name="Int. J. Syst. Evol. Microbiol.">
        <title>Roseitalea porphyridii gen. nov., sp. nov., isolated from a red alga, and reclassification of Hoeflea suaedae Chung et al. 2013 as Pseudohoeflea suaedae gen. nov., comb. nov.</title>
        <authorList>
            <person name="Hyeon J.W."/>
            <person name="Jeong S.E."/>
            <person name="Baek K."/>
            <person name="Jeon C.O."/>
        </authorList>
    </citation>
    <scope>NUCLEOTIDE SEQUENCE [LARGE SCALE GENOMIC DNA]</scope>
    <source>
        <strain evidence="2 3">MA7-20</strain>
    </source>
</reference>